<reference evidence="4" key="1">
    <citation type="submission" date="2016-11" db="UniProtKB">
        <authorList>
            <consortium name="WormBaseParasite"/>
        </authorList>
    </citation>
    <scope>IDENTIFICATION</scope>
</reference>
<accession>A0A1I7TC61</accession>
<evidence type="ECO:0000313" key="4">
    <source>
        <dbReference type="WBParaSite" id="Csp11.Scaffold578.g4509.t1"/>
    </source>
</evidence>
<dbReference type="AlphaFoldDB" id="A0A1I7TC61"/>
<dbReference type="WBParaSite" id="Csp11.Scaffold578.g4509.t1">
    <property type="protein sequence ID" value="Csp11.Scaffold578.g4509.t1"/>
    <property type="gene ID" value="Csp11.Scaffold578.g4509"/>
</dbReference>
<keyword evidence="2" id="KW-0472">Membrane</keyword>
<feature type="transmembrane region" description="Helical" evidence="2">
    <location>
        <begin position="27"/>
        <end position="49"/>
    </location>
</feature>
<name>A0A1I7TC61_9PELO</name>
<proteinExistence type="predicted"/>
<evidence type="ECO:0000256" key="1">
    <source>
        <dbReference type="SAM" id="MobiDB-lite"/>
    </source>
</evidence>
<sequence>MEWRLTLRIITVFSVYELIYAKTVPWAIFWFFFAVLCVLHVHVIDGIWFNRGDRRDGRDAAAEPIEGEKND</sequence>
<evidence type="ECO:0000313" key="3">
    <source>
        <dbReference type="Proteomes" id="UP000095282"/>
    </source>
</evidence>
<organism evidence="3 4">
    <name type="scientific">Caenorhabditis tropicalis</name>
    <dbReference type="NCBI Taxonomy" id="1561998"/>
    <lineage>
        <taxon>Eukaryota</taxon>
        <taxon>Metazoa</taxon>
        <taxon>Ecdysozoa</taxon>
        <taxon>Nematoda</taxon>
        <taxon>Chromadorea</taxon>
        <taxon>Rhabditida</taxon>
        <taxon>Rhabditina</taxon>
        <taxon>Rhabditomorpha</taxon>
        <taxon>Rhabditoidea</taxon>
        <taxon>Rhabditidae</taxon>
        <taxon>Peloderinae</taxon>
        <taxon>Caenorhabditis</taxon>
    </lineage>
</organism>
<dbReference type="Proteomes" id="UP000095282">
    <property type="component" value="Unplaced"/>
</dbReference>
<evidence type="ECO:0000256" key="2">
    <source>
        <dbReference type="SAM" id="Phobius"/>
    </source>
</evidence>
<keyword evidence="2" id="KW-1133">Transmembrane helix</keyword>
<feature type="region of interest" description="Disordered" evidence="1">
    <location>
        <begin position="52"/>
        <end position="71"/>
    </location>
</feature>
<keyword evidence="2" id="KW-0812">Transmembrane</keyword>
<protein>
    <submittedName>
        <fullName evidence="4">DUF3329 domain-containing protein</fullName>
    </submittedName>
</protein>
<keyword evidence="3" id="KW-1185">Reference proteome</keyword>